<dbReference type="OrthoDB" id="31005at2759"/>
<keyword evidence="2" id="KW-0812">Transmembrane</keyword>
<gene>
    <name evidence="3" type="ORF">ASIM_LOCUS9089</name>
</gene>
<dbReference type="SUPFAM" id="SSF74784">
    <property type="entry name" value="Translin"/>
    <property type="match status" value="1"/>
</dbReference>
<keyword evidence="2" id="KW-0472">Membrane</keyword>
<evidence type="ECO:0000256" key="2">
    <source>
        <dbReference type="SAM" id="Phobius"/>
    </source>
</evidence>
<evidence type="ECO:0000313" key="5">
    <source>
        <dbReference type="WBParaSite" id="ASIM_0000934501-mRNA-1"/>
    </source>
</evidence>
<evidence type="ECO:0000313" key="3">
    <source>
        <dbReference type="EMBL" id="VDK36708.1"/>
    </source>
</evidence>
<dbReference type="InterPro" id="IPR002848">
    <property type="entry name" value="Translin_fam"/>
</dbReference>
<accession>A0A0M3JNV3</accession>
<dbReference type="GO" id="GO:0043565">
    <property type="term" value="F:sequence-specific DNA binding"/>
    <property type="evidence" value="ECO:0007669"/>
    <property type="project" value="InterPro"/>
</dbReference>
<dbReference type="Proteomes" id="UP000267096">
    <property type="component" value="Unassembled WGS sequence"/>
</dbReference>
<evidence type="ECO:0000256" key="1">
    <source>
        <dbReference type="PIRSR" id="PIRSR602848-1"/>
    </source>
</evidence>
<dbReference type="InterPro" id="IPR016068">
    <property type="entry name" value="Translin_N"/>
</dbReference>
<dbReference type="EMBL" id="UYRR01026644">
    <property type="protein sequence ID" value="VDK36708.1"/>
    <property type="molecule type" value="Genomic_DNA"/>
</dbReference>
<dbReference type="GO" id="GO:0046872">
    <property type="term" value="F:metal ion binding"/>
    <property type="evidence" value="ECO:0007669"/>
    <property type="project" value="UniProtKB-KW"/>
</dbReference>
<protein>
    <submittedName>
        <fullName evidence="5">FI16517p1 (inferred by orthology to a D. melanogaster protein)</fullName>
    </submittedName>
</protein>
<dbReference type="WBParaSite" id="ASIM_0000934501-mRNA-1">
    <property type="protein sequence ID" value="ASIM_0000934501-mRNA-1"/>
    <property type="gene ID" value="ASIM_0000934501"/>
</dbReference>
<dbReference type="AlphaFoldDB" id="A0A0M3JNV3"/>
<proteinExistence type="predicted"/>
<organism evidence="5">
    <name type="scientific">Anisakis simplex</name>
    <name type="common">Herring worm</name>
    <dbReference type="NCBI Taxonomy" id="6269"/>
    <lineage>
        <taxon>Eukaryota</taxon>
        <taxon>Metazoa</taxon>
        <taxon>Ecdysozoa</taxon>
        <taxon>Nematoda</taxon>
        <taxon>Chromadorea</taxon>
        <taxon>Rhabditida</taxon>
        <taxon>Spirurina</taxon>
        <taxon>Ascaridomorpha</taxon>
        <taxon>Ascaridoidea</taxon>
        <taxon>Anisakidae</taxon>
        <taxon>Anisakis</taxon>
        <taxon>Anisakis simplex complex</taxon>
    </lineage>
</organism>
<dbReference type="InterPro" id="IPR036081">
    <property type="entry name" value="Translin_sf"/>
</dbReference>
<feature type="transmembrane region" description="Helical" evidence="2">
    <location>
        <begin position="61"/>
        <end position="84"/>
    </location>
</feature>
<sequence length="86" mass="10229">MYNRAITFGLQEFIEAWSFYTFLKEGTLLRLDEIALGLKFDMPHEGGDVEKNEGERYYLSFILLVLYYLVYGIIFVLFVSLFYWTS</sequence>
<keyword evidence="2" id="KW-1133">Transmembrane helix</keyword>
<dbReference type="Pfam" id="PF01997">
    <property type="entry name" value="Translin"/>
    <property type="match status" value="1"/>
</dbReference>
<keyword evidence="1" id="KW-0479">Metal-binding</keyword>
<keyword evidence="1" id="KW-0460">Magnesium</keyword>
<evidence type="ECO:0000313" key="4">
    <source>
        <dbReference type="Proteomes" id="UP000267096"/>
    </source>
</evidence>
<reference evidence="5" key="1">
    <citation type="submission" date="2017-02" db="UniProtKB">
        <authorList>
            <consortium name="WormBaseParasite"/>
        </authorList>
    </citation>
    <scope>IDENTIFICATION</scope>
</reference>
<name>A0A0M3JNV3_ANISI</name>
<reference evidence="3 4" key="2">
    <citation type="submission" date="2018-11" db="EMBL/GenBank/DDBJ databases">
        <authorList>
            <consortium name="Pathogen Informatics"/>
        </authorList>
    </citation>
    <scope>NUCLEOTIDE SEQUENCE [LARGE SCALE GENOMIC DNA]</scope>
</reference>
<feature type="binding site" evidence="1">
    <location>
        <position position="15"/>
    </location>
    <ligand>
        <name>Mg(2+)</name>
        <dbReference type="ChEBI" id="CHEBI:18420"/>
    </ligand>
</feature>
<dbReference type="Gene3D" id="1.20.58.190">
    <property type="entry name" value="Translin, domain 1"/>
    <property type="match status" value="1"/>
</dbReference>
<keyword evidence="4" id="KW-1185">Reference proteome</keyword>